<keyword evidence="5" id="KW-1185">Reference proteome</keyword>
<reference evidence="4" key="1">
    <citation type="submission" date="2022-11" db="EMBL/GenBank/DDBJ databases">
        <title>Centuries of genome instability and evolution in soft-shell clam transmissible cancer (bioRxiv).</title>
        <authorList>
            <person name="Hart S.F.M."/>
            <person name="Yonemitsu M.A."/>
            <person name="Giersch R.M."/>
            <person name="Beal B.F."/>
            <person name="Arriagada G."/>
            <person name="Davis B.W."/>
            <person name="Ostrander E.A."/>
            <person name="Goff S.P."/>
            <person name="Metzger M.J."/>
        </authorList>
    </citation>
    <scope>NUCLEOTIDE SEQUENCE</scope>
    <source>
        <strain evidence="4">MELC-2E11</strain>
        <tissue evidence="4">Siphon/mantle</tissue>
    </source>
</reference>
<dbReference type="Proteomes" id="UP001164746">
    <property type="component" value="Chromosome 11"/>
</dbReference>
<dbReference type="EMBL" id="CP111022">
    <property type="protein sequence ID" value="WAR20514.1"/>
    <property type="molecule type" value="Genomic_DNA"/>
</dbReference>
<evidence type="ECO:0000313" key="5">
    <source>
        <dbReference type="Proteomes" id="UP001164746"/>
    </source>
</evidence>
<keyword evidence="2" id="KW-0479">Metal-binding</keyword>
<name>A0ABY7FH57_MYAAR</name>
<dbReference type="InterPro" id="IPR027806">
    <property type="entry name" value="HARBI1_dom"/>
</dbReference>
<accession>A0ABY7FH57</accession>
<evidence type="ECO:0000259" key="3">
    <source>
        <dbReference type="Pfam" id="PF13359"/>
    </source>
</evidence>
<proteinExistence type="predicted"/>
<feature type="non-terminal residue" evidence="4">
    <location>
        <position position="1"/>
    </location>
</feature>
<gene>
    <name evidence="4" type="ORF">MAR_002352</name>
</gene>
<protein>
    <recommendedName>
        <fullName evidence="3">DDE Tnp4 domain-containing protein</fullName>
    </recommendedName>
</protein>
<dbReference type="Pfam" id="PF13359">
    <property type="entry name" value="DDE_Tnp_4"/>
    <property type="match status" value="1"/>
</dbReference>
<sequence length="595" mass="67530">LPTFMAEPYNIAVQHSTVTVPSPSKTCTVESVQMDYHLKCVICTKRTKPKERVPLSGIRDQDVRDYFVKKYHVHLQNDTNEVSCRKCRQQFYACKRDNKMPVQPIIRTDLHVYERHEGCVLNDSVLPTKVTMTIRSTGYTHSRCFICDKPGPKLVRVRKDARHQLFIDQNILLSSGARCCPKHICGKYLTDISLQLIKGKDKIRNVTTISNADLSNLLEHLRQKTKAAQHNRVCFDDGSLTSEDYVTLTGLLPEQFNDLVGYLKTSKNSSSKSKRTTLGVFLMKVKTGMSNKLISTVLNLSKSQVQRSIVSVRKQLMKYFVPHFVGFQHIDRRDVIQSYTRPLAISLFGRNECSPPAILVLDGTYIYINKSSNNKFQRRTYSVQKKRSLVKPMMIVSTSGYIVSVLGPFLADGKNNDASILNTVLENNVEMVKDWVHNGDIFVVGRGFRDSLDVLEKMGIDAKMPSFLPKGNKQLGTTEANESRLVTKVRWVVESANARLKQWRLLDKTLPASYLPSIGEFVRIVCALCNKYKGQLSHTEDPVSDIALGTHLFQLSKRHNDLKLKIDSLNESKQLGKKCTTEIRAYEFLGFPKLS</sequence>
<comment type="cofactor">
    <cofactor evidence="1">
        <name>a divalent metal cation</name>
        <dbReference type="ChEBI" id="CHEBI:60240"/>
    </cofactor>
</comment>
<organism evidence="4 5">
    <name type="scientific">Mya arenaria</name>
    <name type="common">Soft-shell clam</name>
    <dbReference type="NCBI Taxonomy" id="6604"/>
    <lineage>
        <taxon>Eukaryota</taxon>
        <taxon>Metazoa</taxon>
        <taxon>Spiralia</taxon>
        <taxon>Lophotrochozoa</taxon>
        <taxon>Mollusca</taxon>
        <taxon>Bivalvia</taxon>
        <taxon>Autobranchia</taxon>
        <taxon>Heteroconchia</taxon>
        <taxon>Euheterodonta</taxon>
        <taxon>Imparidentia</taxon>
        <taxon>Neoheterodontei</taxon>
        <taxon>Myida</taxon>
        <taxon>Myoidea</taxon>
        <taxon>Myidae</taxon>
        <taxon>Mya</taxon>
    </lineage>
</organism>
<feature type="domain" description="DDE Tnp4" evidence="3">
    <location>
        <begin position="361"/>
        <end position="530"/>
    </location>
</feature>
<evidence type="ECO:0000313" key="4">
    <source>
        <dbReference type="EMBL" id="WAR20514.1"/>
    </source>
</evidence>
<dbReference type="PANTHER" id="PTHR23080">
    <property type="entry name" value="THAP DOMAIN PROTEIN"/>
    <property type="match status" value="1"/>
</dbReference>
<evidence type="ECO:0000256" key="2">
    <source>
        <dbReference type="ARBA" id="ARBA00022723"/>
    </source>
</evidence>
<evidence type="ECO:0000256" key="1">
    <source>
        <dbReference type="ARBA" id="ARBA00001968"/>
    </source>
</evidence>